<accession>A0A3M0JE58</accession>
<dbReference type="AlphaFoldDB" id="A0A3M0JE58"/>
<gene>
    <name evidence="1" type="ORF">DUI87_26569</name>
</gene>
<proteinExistence type="predicted"/>
<protein>
    <submittedName>
        <fullName evidence="1">Uncharacterized protein</fullName>
    </submittedName>
</protein>
<dbReference type="Proteomes" id="UP000269221">
    <property type="component" value="Unassembled WGS sequence"/>
</dbReference>
<sequence>MPSRHVGAESVSIAGVTGGSQDFTLVEADVSLTGKEWKKTPYCDWARGPMHFGHRLPPKWVFQRPERTQVGIRDSGCSDRGHPAIEHLAWTVQESICSRTPESTRAMGTIATSIVHRRQYRTTRDAVIPIHKMIQELESQGGG</sequence>
<evidence type="ECO:0000313" key="2">
    <source>
        <dbReference type="Proteomes" id="UP000269221"/>
    </source>
</evidence>
<organism evidence="1 2">
    <name type="scientific">Hirundo rustica rustica</name>
    <dbReference type="NCBI Taxonomy" id="333673"/>
    <lineage>
        <taxon>Eukaryota</taxon>
        <taxon>Metazoa</taxon>
        <taxon>Chordata</taxon>
        <taxon>Craniata</taxon>
        <taxon>Vertebrata</taxon>
        <taxon>Euteleostomi</taxon>
        <taxon>Archelosauria</taxon>
        <taxon>Archosauria</taxon>
        <taxon>Dinosauria</taxon>
        <taxon>Saurischia</taxon>
        <taxon>Theropoda</taxon>
        <taxon>Coelurosauria</taxon>
        <taxon>Aves</taxon>
        <taxon>Neognathae</taxon>
        <taxon>Neoaves</taxon>
        <taxon>Telluraves</taxon>
        <taxon>Australaves</taxon>
        <taxon>Passeriformes</taxon>
        <taxon>Sylvioidea</taxon>
        <taxon>Hirundinidae</taxon>
        <taxon>Hirundo</taxon>
    </lineage>
</organism>
<dbReference type="EMBL" id="QRBI01000171">
    <property type="protein sequence ID" value="RMB96989.1"/>
    <property type="molecule type" value="Genomic_DNA"/>
</dbReference>
<name>A0A3M0JE58_HIRRU</name>
<keyword evidence="2" id="KW-1185">Reference proteome</keyword>
<comment type="caution">
    <text evidence="1">The sequence shown here is derived from an EMBL/GenBank/DDBJ whole genome shotgun (WGS) entry which is preliminary data.</text>
</comment>
<reference evidence="1 2" key="1">
    <citation type="submission" date="2018-07" db="EMBL/GenBank/DDBJ databases">
        <title>A high quality draft genome assembly of the barn swallow (H. rustica rustica).</title>
        <authorList>
            <person name="Formenti G."/>
            <person name="Chiara M."/>
            <person name="Poveda L."/>
            <person name="Francoijs K.-J."/>
            <person name="Bonisoli-Alquati A."/>
            <person name="Canova L."/>
            <person name="Gianfranceschi L."/>
            <person name="Horner D.S."/>
            <person name="Saino N."/>
        </authorList>
    </citation>
    <scope>NUCLEOTIDE SEQUENCE [LARGE SCALE GENOMIC DNA]</scope>
    <source>
        <strain evidence="1">Chelidonia</strain>
        <tissue evidence="1">Blood</tissue>
    </source>
</reference>
<evidence type="ECO:0000313" key="1">
    <source>
        <dbReference type="EMBL" id="RMB96989.1"/>
    </source>
</evidence>